<reference evidence="1 2" key="1">
    <citation type="submission" date="2022-03" db="EMBL/GenBank/DDBJ databases">
        <title>Streptomyces yunnanensis P86,complete genome.</title>
        <authorList>
            <person name="Chen S."/>
            <person name="Zhang Q."/>
        </authorList>
    </citation>
    <scope>NUCLEOTIDE SEQUENCE [LARGE SCALE GENOMIC DNA]</scope>
    <source>
        <strain evidence="1 2">P86</strain>
    </source>
</reference>
<evidence type="ECO:0000313" key="1">
    <source>
        <dbReference type="EMBL" id="WEB41517.1"/>
    </source>
</evidence>
<protein>
    <recommendedName>
        <fullName evidence="3">Head-to-tail adaptor</fullName>
    </recommendedName>
</protein>
<dbReference type="RefSeq" id="WP_275308519.1">
    <property type="nucleotide sequence ID" value="NZ_CP095749.1"/>
</dbReference>
<sequence>MADPALATPADAARYGYDLPEQDAHALLERASARIRRAAGQTITVAEVAVRLPVEHGAVQLPAPPVRTVHGVRDIAPDGTARDVEGWGWDGVRLAGLGSALLVEVAYSRGYDPVPAGIVELTCQVAHRLANTSPGMEWGVRQQSIDNYSVTYAVEQLDAAGDLLPGELRSLERDLGVRNVWMVETL</sequence>
<keyword evidence="2" id="KW-1185">Reference proteome</keyword>
<name>A0ABY8ADC5_9ACTN</name>
<accession>A0ABY8ADC5</accession>
<proteinExistence type="predicted"/>
<evidence type="ECO:0000313" key="2">
    <source>
        <dbReference type="Proteomes" id="UP001218629"/>
    </source>
</evidence>
<gene>
    <name evidence="1" type="ORF">MOV08_21085</name>
</gene>
<dbReference type="Proteomes" id="UP001218629">
    <property type="component" value="Chromosome"/>
</dbReference>
<dbReference type="EMBL" id="CP095749">
    <property type="protein sequence ID" value="WEB41517.1"/>
    <property type="molecule type" value="Genomic_DNA"/>
</dbReference>
<organism evidence="1 2">
    <name type="scientific">Streptomyces yunnanensis</name>
    <dbReference type="NCBI Taxonomy" id="156453"/>
    <lineage>
        <taxon>Bacteria</taxon>
        <taxon>Bacillati</taxon>
        <taxon>Actinomycetota</taxon>
        <taxon>Actinomycetes</taxon>
        <taxon>Kitasatosporales</taxon>
        <taxon>Streptomycetaceae</taxon>
        <taxon>Streptomyces</taxon>
    </lineage>
</organism>
<evidence type="ECO:0008006" key="3">
    <source>
        <dbReference type="Google" id="ProtNLM"/>
    </source>
</evidence>